<protein>
    <recommendedName>
        <fullName evidence="2">hydroxymethylpyrimidine kinase</fullName>
        <ecNumber evidence="2">2.7.1.49</ecNumber>
    </recommendedName>
</protein>
<sequence length="272" mass="28639">MFTYRTALSIAGSDCSGGAGIQADIKTMSALGVYAMTAITAITVQNTCGVTEVQGIAPSIVYGQINAIFNDIRPMAVKTGMLFSADIVNAVADALIENRAENIVLDPVMVATSGDRLLSDDAIATIIKRLIPLSTVITPNINEAVVLTGTDDQVLQSRRLHEMGAQTVLLKGGDRIDKTGISADLLSLAPGQKLIPIESRRIDTVNTHGTGCTLSSAIASFLAKGHEIHDSVIKAKNYIYEALKAGAQIKTGAGHGPVNHLYSPVKLETINN</sequence>
<dbReference type="RefSeq" id="WP_121699574.1">
    <property type="nucleotide sequence ID" value="NZ_JBCLPP010000014.1"/>
</dbReference>
<keyword evidence="5" id="KW-1185">Reference proteome</keyword>
<proteinExistence type="predicted"/>
<dbReference type="EMBL" id="JBCLPP010000014">
    <property type="protein sequence ID" value="MEY8245246.1"/>
    <property type="molecule type" value="Genomic_DNA"/>
</dbReference>
<dbReference type="GO" id="GO:0008972">
    <property type="term" value="F:phosphomethylpyrimidine kinase activity"/>
    <property type="evidence" value="ECO:0007669"/>
    <property type="project" value="UniProtKB-EC"/>
</dbReference>
<evidence type="ECO:0000259" key="3">
    <source>
        <dbReference type="Pfam" id="PF08543"/>
    </source>
</evidence>
<dbReference type="Proteomes" id="UP001565200">
    <property type="component" value="Unassembled WGS sequence"/>
</dbReference>
<dbReference type="GO" id="GO:0008902">
    <property type="term" value="F:hydroxymethylpyrimidine kinase activity"/>
    <property type="evidence" value="ECO:0007669"/>
    <property type="project" value="UniProtKB-EC"/>
</dbReference>
<name>A0ABV4CV44_9BACT</name>
<dbReference type="Gene3D" id="3.40.1190.20">
    <property type="match status" value="1"/>
</dbReference>
<organism evidence="4 5">
    <name type="scientific">Heminiphilus faecis</name>
    <dbReference type="NCBI Taxonomy" id="2601703"/>
    <lineage>
        <taxon>Bacteria</taxon>
        <taxon>Pseudomonadati</taxon>
        <taxon>Bacteroidota</taxon>
        <taxon>Bacteroidia</taxon>
        <taxon>Bacteroidales</taxon>
        <taxon>Muribaculaceae</taxon>
        <taxon>Heminiphilus</taxon>
    </lineage>
</organism>
<dbReference type="EC" id="2.7.1.49" evidence="2"/>
<dbReference type="InterPro" id="IPR004399">
    <property type="entry name" value="HMP/HMP-P_kinase_dom"/>
</dbReference>
<dbReference type="Pfam" id="PF08543">
    <property type="entry name" value="Phos_pyr_kin"/>
    <property type="match status" value="1"/>
</dbReference>
<feature type="domain" description="Pyridoxamine kinase/Phosphomethylpyrimidine kinase" evidence="3">
    <location>
        <begin position="14"/>
        <end position="259"/>
    </location>
</feature>
<dbReference type="PANTHER" id="PTHR20858:SF17">
    <property type="entry name" value="HYDROXYMETHYLPYRIMIDINE_PHOSPHOMETHYLPYRIMIDINE KINASE THI20-RELATED"/>
    <property type="match status" value="1"/>
</dbReference>
<gene>
    <name evidence="4" type="primary">thiD</name>
    <name evidence="4" type="ORF">AAK873_06395</name>
</gene>
<reference evidence="4 5" key="1">
    <citation type="submission" date="2024-03" db="EMBL/GenBank/DDBJ databases">
        <title>Mouse gut bacterial collection (mGBC) of GemPharmatech.</title>
        <authorList>
            <person name="He Y."/>
            <person name="Dong L."/>
            <person name="Wu D."/>
            <person name="Gao X."/>
            <person name="Lin Z."/>
        </authorList>
    </citation>
    <scope>NUCLEOTIDE SEQUENCE [LARGE SCALE GENOMIC DNA]</scope>
    <source>
        <strain evidence="4 5">54-13</strain>
    </source>
</reference>
<dbReference type="NCBIfam" id="TIGR00097">
    <property type="entry name" value="HMP-P_kinase"/>
    <property type="match status" value="1"/>
</dbReference>
<dbReference type="InterPro" id="IPR013749">
    <property type="entry name" value="PM/HMP-P_kinase-1"/>
</dbReference>
<keyword evidence="4" id="KW-0418">Kinase</keyword>
<dbReference type="InterPro" id="IPR029056">
    <property type="entry name" value="Ribokinase-like"/>
</dbReference>
<keyword evidence="4" id="KW-0808">Transferase</keyword>
<evidence type="ECO:0000256" key="1">
    <source>
        <dbReference type="ARBA" id="ARBA00004948"/>
    </source>
</evidence>
<dbReference type="PANTHER" id="PTHR20858">
    <property type="entry name" value="PHOSPHOMETHYLPYRIMIDINE KINASE"/>
    <property type="match status" value="1"/>
</dbReference>
<evidence type="ECO:0000256" key="2">
    <source>
        <dbReference type="ARBA" id="ARBA00012135"/>
    </source>
</evidence>
<comment type="pathway">
    <text evidence="1">Cofactor biosynthesis; thiamine diphosphate biosynthesis.</text>
</comment>
<comment type="caution">
    <text evidence="4">The sequence shown here is derived from an EMBL/GenBank/DDBJ whole genome shotgun (WGS) entry which is preliminary data.</text>
</comment>
<dbReference type="CDD" id="cd01169">
    <property type="entry name" value="HMPP_kinase"/>
    <property type="match status" value="1"/>
</dbReference>
<evidence type="ECO:0000313" key="4">
    <source>
        <dbReference type="EMBL" id="MEY8245246.1"/>
    </source>
</evidence>
<accession>A0ABV4CV44</accession>
<evidence type="ECO:0000313" key="5">
    <source>
        <dbReference type="Proteomes" id="UP001565200"/>
    </source>
</evidence>
<dbReference type="SUPFAM" id="SSF53613">
    <property type="entry name" value="Ribokinase-like"/>
    <property type="match status" value="1"/>
</dbReference>